<dbReference type="InterPro" id="IPR034683">
    <property type="entry name" value="IspD/TarI"/>
</dbReference>
<dbReference type="SUPFAM" id="SSF53448">
    <property type="entry name" value="Nucleotide-diphospho-sugar transferases"/>
    <property type="match status" value="1"/>
</dbReference>
<keyword evidence="2 3" id="KW-0548">Nucleotidyltransferase</keyword>
<name>A0AAE6QAQ1_EHRRU</name>
<dbReference type="EMBL" id="CP033455">
    <property type="protein sequence ID" value="QGR03111.1"/>
    <property type="molecule type" value="Genomic_DNA"/>
</dbReference>
<dbReference type="InterPro" id="IPR029044">
    <property type="entry name" value="Nucleotide-diphossugar_trans"/>
</dbReference>
<dbReference type="AlphaFoldDB" id="A0AAE6QAQ1"/>
<dbReference type="PANTHER" id="PTHR32125">
    <property type="entry name" value="2-C-METHYL-D-ERYTHRITOL 4-PHOSPHATE CYTIDYLYLTRANSFERASE, CHLOROPLASTIC"/>
    <property type="match status" value="1"/>
</dbReference>
<evidence type="ECO:0000313" key="3">
    <source>
        <dbReference type="EMBL" id="QGR03111.1"/>
    </source>
</evidence>
<evidence type="ECO:0000313" key="4">
    <source>
        <dbReference type="Proteomes" id="UP000422822"/>
    </source>
</evidence>
<organism evidence="3 4">
    <name type="scientific">Ehrlichia ruminantium</name>
    <name type="common">heartwater rickettsia</name>
    <name type="synonym">Cowdria ruminantium</name>
    <dbReference type="NCBI Taxonomy" id="779"/>
    <lineage>
        <taxon>Bacteria</taxon>
        <taxon>Pseudomonadati</taxon>
        <taxon>Pseudomonadota</taxon>
        <taxon>Alphaproteobacteria</taxon>
        <taxon>Rickettsiales</taxon>
        <taxon>Anaplasmataceae</taxon>
        <taxon>Ehrlichia</taxon>
    </lineage>
</organism>
<accession>A0AAE6QAQ1</accession>
<gene>
    <name evidence="3" type="ORF">EDL80_00565</name>
</gene>
<protein>
    <submittedName>
        <fullName evidence="3">2-C-methyl-D-erythritol 4-phosphate cytidylyltransferase</fullName>
    </submittedName>
</protein>
<keyword evidence="4" id="KW-1185">Reference proteome</keyword>
<keyword evidence="1" id="KW-0808">Transferase</keyword>
<dbReference type="InterPro" id="IPR050088">
    <property type="entry name" value="IspD/TarI_cytidylyltransf_bact"/>
</dbReference>
<evidence type="ECO:0000256" key="2">
    <source>
        <dbReference type="ARBA" id="ARBA00022695"/>
    </source>
</evidence>
<dbReference type="Gene3D" id="3.90.550.10">
    <property type="entry name" value="Spore Coat Polysaccharide Biosynthesis Protein SpsA, Chain A"/>
    <property type="match status" value="1"/>
</dbReference>
<dbReference type="PANTHER" id="PTHR32125:SF4">
    <property type="entry name" value="2-C-METHYL-D-ERYTHRITOL 4-PHOSPHATE CYTIDYLYLTRANSFERASE, CHLOROPLASTIC"/>
    <property type="match status" value="1"/>
</dbReference>
<dbReference type="GO" id="GO:0050518">
    <property type="term" value="F:2-C-methyl-D-erythritol 4-phosphate cytidylyltransferase activity"/>
    <property type="evidence" value="ECO:0007669"/>
    <property type="project" value="TreeGrafter"/>
</dbReference>
<dbReference type="Proteomes" id="UP000422822">
    <property type="component" value="Chromosome"/>
</dbReference>
<evidence type="ECO:0000256" key="1">
    <source>
        <dbReference type="ARBA" id="ARBA00022679"/>
    </source>
</evidence>
<proteinExistence type="predicted"/>
<dbReference type="Pfam" id="PF01128">
    <property type="entry name" value="IspD"/>
    <property type="match status" value="1"/>
</dbReference>
<dbReference type="RefSeq" id="WP_158406277.1">
    <property type="nucleotide sequence ID" value="NZ_CP033454.1"/>
</dbReference>
<sequence>MLKFILLIVAAGSSNRLKGIDKPKQYIELGNNPILYHTINNIITAPYIDYVKVIIKQEHENLYNSCIAKIHNNKLLPFAYGGTRRQDSVRIGLESIKYLNPDFVIIHDACRPFISTTLLDKMIPKLPHYVGVIPVLPITETIHMVNEQDDTIITNINRNTLRLVQTPQIYRYSDILSNHILSYKNDPHKELPDESSLMICHNIPIVTIEGSYHNIKITTRDDLHRAILLYEHMQNQISNHNFNLTIV</sequence>
<dbReference type="CDD" id="cd02516">
    <property type="entry name" value="CDP-ME_synthetase"/>
    <property type="match status" value="1"/>
</dbReference>
<reference evidence="3 4" key="1">
    <citation type="submission" date="2018-10" db="EMBL/GenBank/DDBJ databases">
        <title>Propagation and draft genome sequences of three atypical Erhlichia ruminantium isolates.</title>
        <authorList>
            <person name="Liebenberg J."/>
            <person name="Steyn H."/>
            <person name="Josemans A."/>
            <person name="Zweygarth E."/>
        </authorList>
    </citation>
    <scope>NUCLEOTIDE SEQUENCE [LARGE SCALE GENOMIC DNA]</scope>
    <source>
        <strain evidence="3 4">Omatjenne</strain>
    </source>
</reference>